<gene>
    <name evidence="2" type="ORF">GV64_11280</name>
</gene>
<dbReference type="PANTHER" id="PTHR44167">
    <property type="entry name" value="OVARIAN-SPECIFIC SERINE/THREONINE-PROTEIN KINASE LOK-RELATED"/>
    <property type="match status" value="1"/>
</dbReference>
<accession>A0A081KAS1</accession>
<evidence type="ECO:0000259" key="1">
    <source>
        <dbReference type="PROSITE" id="PS50011"/>
    </source>
</evidence>
<proteinExistence type="predicted"/>
<dbReference type="PROSITE" id="PS50011">
    <property type="entry name" value="PROTEIN_KINASE_DOM"/>
    <property type="match status" value="1"/>
</dbReference>
<dbReference type="STRING" id="305900.GV64_11280"/>
<dbReference type="EMBL" id="JOJP01000001">
    <property type="protein sequence ID" value="KEI71247.1"/>
    <property type="molecule type" value="Genomic_DNA"/>
</dbReference>
<dbReference type="SUPFAM" id="SSF56112">
    <property type="entry name" value="Protein kinase-like (PK-like)"/>
    <property type="match status" value="1"/>
</dbReference>
<sequence>MSYAVAGCFGRRARIHQLDNVERLLANVTVSVNPVYFSFESRLSIPSRQPSIHLTRQSSLPLASQESLSSNLSLQSQGAEAEASPNTPLAREFSINSAVVGNGHYTKELGGVLEIREVFSNSNHVAKPVRDDLAAQNEIKMLEKLKKDRHPNVANMVGTITRKGQRYIVMENGGKNLKVRLDESSGPLPPDVIRTIMPQLMTVLAYFERKSIVHGDIKPDNLLLKDYLLKVCDLGLARKRGEAVIEGLSIPVSYMPPEIVSNGEAEKVDMWSAGCTLAELVTGERLLTITVENIRQIAANQYEIFDYIKWRIHWAANKIEAYLGSDFKCLFQGMMQIDPNKRITATYALNYSFIAQQTGNTPKVTRPFIRELPPHIPVVNEHLQYVPMAGEVSDTESVPSMVNSQLDDGQRFPLTPVIEVPAPKTGEMGTSTNHFTFEEDFLEPEPTWRDIRNGVNNPIYWCVKSADFVNINQPPHSTGGNLNEGNIRWYSSLPILPSGKIFKKKRVRS</sequence>
<comment type="caution">
    <text evidence="2">The sequence shown here is derived from an EMBL/GenBank/DDBJ whole genome shotgun (WGS) entry which is preliminary data.</text>
</comment>
<dbReference type="InterPro" id="IPR008271">
    <property type="entry name" value="Ser/Thr_kinase_AS"/>
</dbReference>
<dbReference type="Gene3D" id="1.10.510.10">
    <property type="entry name" value="Transferase(Phosphotransferase) domain 1"/>
    <property type="match status" value="1"/>
</dbReference>
<dbReference type="AlphaFoldDB" id="A0A081KAS1"/>
<dbReference type="InterPro" id="IPR000719">
    <property type="entry name" value="Prot_kinase_dom"/>
</dbReference>
<dbReference type="Pfam" id="PF00069">
    <property type="entry name" value="Pkinase"/>
    <property type="match status" value="1"/>
</dbReference>
<keyword evidence="3" id="KW-1185">Reference proteome</keyword>
<dbReference type="GO" id="GO:0004674">
    <property type="term" value="F:protein serine/threonine kinase activity"/>
    <property type="evidence" value="ECO:0007669"/>
    <property type="project" value="TreeGrafter"/>
</dbReference>
<dbReference type="GO" id="GO:0005524">
    <property type="term" value="F:ATP binding"/>
    <property type="evidence" value="ECO:0007669"/>
    <property type="project" value="InterPro"/>
</dbReference>
<evidence type="ECO:0000313" key="3">
    <source>
        <dbReference type="Proteomes" id="UP000027997"/>
    </source>
</evidence>
<dbReference type="eggNOG" id="COG0515">
    <property type="taxonomic scope" value="Bacteria"/>
</dbReference>
<reference evidence="2 3" key="1">
    <citation type="submission" date="2014-06" db="EMBL/GenBank/DDBJ databases">
        <title>Whole Genome Sequences of Three Symbiotic Endozoicomonas Bacteria.</title>
        <authorList>
            <person name="Neave M.J."/>
            <person name="Apprill A."/>
            <person name="Voolstra C.R."/>
        </authorList>
    </citation>
    <scope>NUCLEOTIDE SEQUENCE [LARGE SCALE GENOMIC DNA]</scope>
    <source>
        <strain evidence="2 3">DSM 22380</strain>
    </source>
</reference>
<protein>
    <recommendedName>
        <fullName evidence="1">Protein kinase domain-containing protein</fullName>
    </recommendedName>
</protein>
<dbReference type="Proteomes" id="UP000027997">
    <property type="component" value="Unassembled WGS sequence"/>
</dbReference>
<dbReference type="PROSITE" id="PS00108">
    <property type="entry name" value="PROTEIN_KINASE_ST"/>
    <property type="match status" value="1"/>
</dbReference>
<name>A0A081KAS1_9GAMM</name>
<organism evidence="2 3">
    <name type="scientific">Endozoicomonas elysicola</name>
    <dbReference type="NCBI Taxonomy" id="305900"/>
    <lineage>
        <taxon>Bacteria</taxon>
        <taxon>Pseudomonadati</taxon>
        <taxon>Pseudomonadota</taxon>
        <taxon>Gammaproteobacteria</taxon>
        <taxon>Oceanospirillales</taxon>
        <taxon>Endozoicomonadaceae</taxon>
        <taxon>Endozoicomonas</taxon>
    </lineage>
</organism>
<feature type="domain" description="Protein kinase" evidence="1">
    <location>
        <begin position="89"/>
        <end position="354"/>
    </location>
</feature>
<dbReference type="PANTHER" id="PTHR44167:SF24">
    <property type="entry name" value="SERINE_THREONINE-PROTEIN KINASE CHK2"/>
    <property type="match status" value="1"/>
</dbReference>
<dbReference type="SMART" id="SM00220">
    <property type="entry name" value="S_TKc"/>
    <property type="match status" value="1"/>
</dbReference>
<dbReference type="InterPro" id="IPR011009">
    <property type="entry name" value="Kinase-like_dom_sf"/>
</dbReference>
<evidence type="ECO:0000313" key="2">
    <source>
        <dbReference type="EMBL" id="KEI71247.1"/>
    </source>
</evidence>